<proteinExistence type="predicted"/>
<organism evidence="1 2">
    <name type="scientific">Hypholoma sublateritium (strain FD-334 SS-4)</name>
    <dbReference type="NCBI Taxonomy" id="945553"/>
    <lineage>
        <taxon>Eukaryota</taxon>
        <taxon>Fungi</taxon>
        <taxon>Dikarya</taxon>
        <taxon>Basidiomycota</taxon>
        <taxon>Agaricomycotina</taxon>
        <taxon>Agaricomycetes</taxon>
        <taxon>Agaricomycetidae</taxon>
        <taxon>Agaricales</taxon>
        <taxon>Agaricineae</taxon>
        <taxon>Strophariaceae</taxon>
        <taxon>Hypholoma</taxon>
    </lineage>
</organism>
<dbReference type="EMBL" id="KN817541">
    <property type="protein sequence ID" value="KJA23718.1"/>
    <property type="molecule type" value="Genomic_DNA"/>
</dbReference>
<gene>
    <name evidence="1" type="ORF">HYPSUDRAFT_201148</name>
</gene>
<dbReference type="Proteomes" id="UP000054270">
    <property type="component" value="Unassembled WGS sequence"/>
</dbReference>
<reference evidence="2" key="1">
    <citation type="submission" date="2014-04" db="EMBL/GenBank/DDBJ databases">
        <title>Evolutionary Origins and Diversification of the Mycorrhizal Mutualists.</title>
        <authorList>
            <consortium name="DOE Joint Genome Institute"/>
            <consortium name="Mycorrhizal Genomics Consortium"/>
            <person name="Kohler A."/>
            <person name="Kuo A."/>
            <person name="Nagy L.G."/>
            <person name="Floudas D."/>
            <person name="Copeland A."/>
            <person name="Barry K.W."/>
            <person name="Cichocki N."/>
            <person name="Veneault-Fourrey C."/>
            <person name="LaButti K."/>
            <person name="Lindquist E.A."/>
            <person name="Lipzen A."/>
            <person name="Lundell T."/>
            <person name="Morin E."/>
            <person name="Murat C."/>
            <person name="Riley R."/>
            <person name="Ohm R."/>
            <person name="Sun H."/>
            <person name="Tunlid A."/>
            <person name="Henrissat B."/>
            <person name="Grigoriev I.V."/>
            <person name="Hibbett D.S."/>
            <person name="Martin F."/>
        </authorList>
    </citation>
    <scope>NUCLEOTIDE SEQUENCE [LARGE SCALE GENOMIC DNA]</scope>
    <source>
        <strain evidence="2">FD-334 SS-4</strain>
    </source>
</reference>
<protein>
    <submittedName>
        <fullName evidence="1">Uncharacterized protein</fullName>
    </submittedName>
</protein>
<evidence type="ECO:0000313" key="2">
    <source>
        <dbReference type="Proteomes" id="UP000054270"/>
    </source>
</evidence>
<dbReference type="STRING" id="945553.A0A0D2MJ89"/>
<accession>A0A0D2MJ89</accession>
<name>A0A0D2MJ89_HYPSF</name>
<evidence type="ECO:0000313" key="1">
    <source>
        <dbReference type="EMBL" id="KJA23718.1"/>
    </source>
</evidence>
<dbReference type="AlphaFoldDB" id="A0A0D2MJ89"/>
<keyword evidence="2" id="KW-1185">Reference proteome</keyword>
<sequence length="250" mass="28444">MTEKDYHFSAKHAKEWDQDDLEKYKIKVVPKTFQAFFGRRASGLLEGIYATASEVGRPDETNWNQYQPETLQFLAYALDNNLEEEKALDYAAALLSFTGYTAGPRHIGRRRKAQWLSCGVFMDVDYPLVVYRFRKIVLPVWWAPSLEIGTPEIIAQAIATRANQIESVKKDTVMPGILIVDGFPHFFKIPVATKLIGNIGQGMRPAKDTIVETYSPTPDDFDPVTDNMRNVNLRRSVIQSMLAFKQFVSD</sequence>